<evidence type="ECO:0000259" key="2">
    <source>
        <dbReference type="Pfam" id="PF14050"/>
    </source>
</evidence>
<dbReference type="AlphaFoldDB" id="A0A9D4SW91"/>
<feature type="compositionally biased region" description="Polar residues" evidence="1">
    <location>
        <begin position="104"/>
        <end position="118"/>
    </location>
</feature>
<proteinExistence type="predicted"/>
<organism evidence="3 4">
    <name type="scientific">Rhipicephalus sanguineus</name>
    <name type="common">Brown dog tick</name>
    <name type="synonym">Ixodes sanguineus</name>
    <dbReference type="NCBI Taxonomy" id="34632"/>
    <lineage>
        <taxon>Eukaryota</taxon>
        <taxon>Metazoa</taxon>
        <taxon>Ecdysozoa</taxon>
        <taxon>Arthropoda</taxon>
        <taxon>Chelicerata</taxon>
        <taxon>Arachnida</taxon>
        <taxon>Acari</taxon>
        <taxon>Parasitiformes</taxon>
        <taxon>Ixodida</taxon>
        <taxon>Ixodoidea</taxon>
        <taxon>Ixodidae</taxon>
        <taxon>Rhipicephalinae</taxon>
        <taxon>Rhipicephalus</taxon>
        <taxon>Rhipicephalus</taxon>
    </lineage>
</organism>
<evidence type="ECO:0000313" key="3">
    <source>
        <dbReference type="EMBL" id="KAH7951775.1"/>
    </source>
</evidence>
<keyword evidence="4" id="KW-1185">Reference proteome</keyword>
<dbReference type="Pfam" id="PF14050">
    <property type="entry name" value="Nudc_N"/>
    <property type="match status" value="1"/>
</dbReference>
<protein>
    <recommendedName>
        <fullName evidence="2">NudC N-terminal domain-containing protein</fullName>
    </recommendedName>
</protein>
<reference evidence="3" key="1">
    <citation type="journal article" date="2020" name="Cell">
        <title>Large-Scale Comparative Analyses of Tick Genomes Elucidate Their Genetic Diversity and Vector Capacities.</title>
        <authorList>
            <consortium name="Tick Genome and Microbiome Consortium (TIGMIC)"/>
            <person name="Jia N."/>
            <person name="Wang J."/>
            <person name="Shi W."/>
            <person name="Du L."/>
            <person name="Sun Y."/>
            <person name="Zhan W."/>
            <person name="Jiang J.F."/>
            <person name="Wang Q."/>
            <person name="Zhang B."/>
            <person name="Ji P."/>
            <person name="Bell-Sakyi L."/>
            <person name="Cui X.M."/>
            <person name="Yuan T.T."/>
            <person name="Jiang B.G."/>
            <person name="Yang W.F."/>
            <person name="Lam T.T."/>
            <person name="Chang Q.C."/>
            <person name="Ding S.J."/>
            <person name="Wang X.J."/>
            <person name="Zhu J.G."/>
            <person name="Ruan X.D."/>
            <person name="Zhao L."/>
            <person name="Wei J.T."/>
            <person name="Ye R.Z."/>
            <person name="Que T.C."/>
            <person name="Du C.H."/>
            <person name="Zhou Y.H."/>
            <person name="Cheng J.X."/>
            <person name="Dai P.F."/>
            <person name="Guo W.B."/>
            <person name="Han X.H."/>
            <person name="Huang E.J."/>
            <person name="Li L.F."/>
            <person name="Wei W."/>
            <person name="Gao Y.C."/>
            <person name="Liu J.Z."/>
            <person name="Shao H.Z."/>
            <person name="Wang X."/>
            <person name="Wang C.C."/>
            <person name="Yang T.C."/>
            <person name="Huo Q.B."/>
            <person name="Li W."/>
            <person name="Chen H.Y."/>
            <person name="Chen S.E."/>
            <person name="Zhou L.G."/>
            <person name="Ni X.B."/>
            <person name="Tian J.H."/>
            <person name="Sheng Y."/>
            <person name="Liu T."/>
            <person name="Pan Y.S."/>
            <person name="Xia L.Y."/>
            <person name="Li J."/>
            <person name="Zhao F."/>
            <person name="Cao W.C."/>
        </authorList>
    </citation>
    <scope>NUCLEOTIDE SEQUENCE</scope>
    <source>
        <strain evidence="3">Rsan-2018</strain>
    </source>
</reference>
<comment type="caution">
    <text evidence="3">The sequence shown here is derived from an EMBL/GenBank/DDBJ whole genome shotgun (WGS) entry which is preliminary data.</text>
</comment>
<dbReference type="VEuPathDB" id="VectorBase:RSAN_041050"/>
<sequence>MPPGSRRVINDAALMGILSNEGQTYPFLAAIFDFLCRHIDFYHIKSSQSDKLGFSLGVARSIVRAAFESYNKLADEVQKKKDAAVPVVTQPEEPVPLAAEVEVQTTASDDTIDSTMSESVAAEPVKTVPAAAMSKSQCSQKGDADNVKPTKDGKADGPSVSTPKAGDANDGPEYDP</sequence>
<evidence type="ECO:0000256" key="1">
    <source>
        <dbReference type="SAM" id="MobiDB-lite"/>
    </source>
</evidence>
<dbReference type="EMBL" id="JABSTV010001251">
    <property type="protein sequence ID" value="KAH7951775.1"/>
    <property type="molecule type" value="Genomic_DNA"/>
</dbReference>
<dbReference type="InterPro" id="IPR025934">
    <property type="entry name" value="NudC_N_dom"/>
</dbReference>
<name>A0A9D4SW91_RHISA</name>
<reference evidence="3" key="2">
    <citation type="submission" date="2021-09" db="EMBL/GenBank/DDBJ databases">
        <authorList>
            <person name="Jia N."/>
            <person name="Wang J."/>
            <person name="Shi W."/>
            <person name="Du L."/>
            <person name="Sun Y."/>
            <person name="Zhan W."/>
            <person name="Jiang J."/>
            <person name="Wang Q."/>
            <person name="Zhang B."/>
            <person name="Ji P."/>
            <person name="Sakyi L.B."/>
            <person name="Cui X."/>
            <person name="Yuan T."/>
            <person name="Jiang B."/>
            <person name="Yang W."/>
            <person name="Lam T.T.-Y."/>
            <person name="Chang Q."/>
            <person name="Ding S."/>
            <person name="Wang X."/>
            <person name="Zhu J."/>
            <person name="Ruan X."/>
            <person name="Zhao L."/>
            <person name="Wei J."/>
            <person name="Que T."/>
            <person name="Du C."/>
            <person name="Cheng J."/>
            <person name="Dai P."/>
            <person name="Han X."/>
            <person name="Huang E."/>
            <person name="Gao Y."/>
            <person name="Liu J."/>
            <person name="Shao H."/>
            <person name="Ye R."/>
            <person name="Li L."/>
            <person name="Wei W."/>
            <person name="Wang X."/>
            <person name="Wang C."/>
            <person name="Huo Q."/>
            <person name="Li W."/>
            <person name="Guo W."/>
            <person name="Chen H."/>
            <person name="Chen S."/>
            <person name="Zhou L."/>
            <person name="Zhou L."/>
            <person name="Ni X."/>
            <person name="Tian J."/>
            <person name="Zhou Y."/>
            <person name="Sheng Y."/>
            <person name="Liu T."/>
            <person name="Pan Y."/>
            <person name="Xia L."/>
            <person name="Li J."/>
            <person name="Zhao F."/>
            <person name="Cao W."/>
        </authorList>
    </citation>
    <scope>NUCLEOTIDE SEQUENCE</scope>
    <source>
        <strain evidence="3">Rsan-2018</strain>
        <tissue evidence="3">Larvae</tissue>
    </source>
</reference>
<feature type="domain" description="NudC N-terminal" evidence="2">
    <location>
        <begin position="10"/>
        <end position="68"/>
    </location>
</feature>
<accession>A0A9D4SW91</accession>
<feature type="compositionally biased region" description="Basic and acidic residues" evidence="1">
    <location>
        <begin position="142"/>
        <end position="155"/>
    </location>
</feature>
<feature type="region of interest" description="Disordered" evidence="1">
    <location>
        <begin position="102"/>
        <end position="176"/>
    </location>
</feature>
<evidence type="ECO:0000313" key="4">
    <source>
        <dbReference type="Proteomes" id="UP000821837"/>
    </source>
</evidence>
<gene>
    <name evidence="3" type="ORF">HPB52_012851</name>
</gene>
<dbReference type="Proteomes" id="UP000821837">
    <property type="component" value="Chromosome 5"/>
</dbReference>